<proteinExistence type="predicted"/>
<keyword evidence="2" id="KW-0808">Transferase</keyword>
<accession>A0A1T4SR98</accession>
<feature type="domain" description="N-acetyltransferase" evidence="1">
    <location>
        <begin position="1"/>
        <end position="147"/>
    </location>
</feature>
<dbReference type="Proteomes" id="UP000190135">
    <property type="component" value="Unassembled WGS sequence"/>
</dbReference>
<dbReference type="GO" id="GO:0016747">
    <property type="term" value="F:acyltransferase activity, transferring groups other than amino-acyl groups"/>
    <property type="evidence" value="ECO:0007669"/>
    <property type="project" value="InterPro"/>
</dbReference>
<dbReference type="PROSITE" id="PS51186">
    <property type="entry name" value="GNAT"/>
    <property type="match status" value="1"/>
</dbReference>
<dbReference type="STRING" id="1365950.SAMN05428963_11366"/>
<reference evidence="2 3" key="1">
    <citation type="submission" date="2017-02" db="EMBL/GenBank/DDBJ databases">
        <authorList>
            <person name="Peterson S.W."/>
        </authorList>
    </citation>
    <scope>NUCLEOTIDE SEQUENCE [LARGE SCALE GENOMIC DNA]</scope>
    <source>
        <strain evidence="2 3">USBA 369</strain>
    </source>
</reference>
<dbReference type="AlphaFoldDB" id="A0A1T4SR98"/>
<evidence type="ECO:0000259" key="1">
    <source>
        <dbReference type="PROSITE" id="PS51186"/>
    </source>
</evidence>
<dbReference type="RefSeq" id="WP_078709566.1">
    <property type="nucleotide sequence ID" value="NZ_FUXL01000013.1"/>
</dbReference>
<dbReference type="InterPro" id="IPR000182">
    <property type="entry name" value="GNAT_dom"/>
</dbReference>
<organism evidence="2 3">
    <name type="scientific">Consotaella salsifontis</name>
    <dbReference type="NCBI Taxonomy" id="1365950"/>
    <lineage>
        <taxon>Bacteria</taxon>
        <taxon>Pseudomonadati</taxon>
        <taxon>Pseudomonadota</taxon>
        <taxon>Alphaproteobacteria</taxon>
        <taxon>Hyphomicrobiales</taxon>
        <taxon>Aurantimonadaceae</taxon>
        <taxon>Consotaella</taxon>
    </lineage>
</organism>
<evidence type="ECO:0000313" key="3">
    <source>
        <dbReference type="Proteomes" id="UP000190135"/>
    </source>
</evidence>
<protein>
    <submittedName>
        <fullName evidence="2">Putative acetyltransferase</fullName>
    </submittedName>
</protein>
<sequence>MIIREEKASDAALLRALVARAFRTMPYSRHNEATLLADLRRAGALAPSLVAEEDGVLLGQIAFSPALIGGRAGWLAMGPIAVEPRFQRQGIGSALVREGLRRLAERGDEGCVLVGDPAFYGRFGFRPVSSVVVDGVPEAFVLVLPLQDRMPSGEVGFHPAFAVAPEADVIG</sequence>
<keyword evidence="3" id="KW-1185">Reference proteome</keyword>
<name>A0A1T4SR98_9HYPH</name>
<dbReference type="Pfam" id="PF13508">
    <property type="entry name" value="Acetyltransf_7"/>
    <property type="match status" value="1"/>
</dbReference>
<dbReference type="SUPFAM" id="SSF55729">
    <property type="entry name" value="Acyl-CoA N-acyltransferases (Nat)"/>
    <property type="match status" value="1"/>
</dbReference>
<gene>
    <name evidence="2" type="ORF">SAMN05428963_11366</name>
</gene>
<evidence type="ECO:0000313" key="2">
    <source>
        <dbReference type="EMBL" id="SKA30800.1"/>
    </source>
</evidence>
<dbReference type="EMBL" id="FUXL01000013">
    <property type="protein sequence ID" value="SKA30800.1"/>
    <property type="molecule type" value="Genomic_DNA"/>
</dbReference>
<dbReference type="InterPro" id="IPR016181">
    <property type="entry name" value="Acyl_CoA_acyltransferase"/>
</dbReference>
<dbReference type="Gene3D" id="3.40.630.30">
    <property type="match status" value="1"/>
</dbReference>
<dbReference type="OrthoDB" id="9797178at2"/>
<dbReference type="CDD" id="cd04301">
    <property type="entry name" value="NAT_SF"/>
    <property type="match status" value="1"/>
</dbReference>